<gene>
    <name evidence="1" type="ORF">OBRU01_03851</name>
</gene>
<organism evidence="1 2">
    <name type="scientific">Operophtera brumata</name>
    <name type="common">Winter moth</name>
    <name type="synonym">Phalaena brumata</name>
    <dbReference type="NCBI Taxonomy" id="104452"/>
    <lineage>
        <taxon>Eukaryota</taxon>
        <taxon>Metazoa</taxon>
        <taxon>Ecdysozoa</taxon>
        <taxon>Arthropoda</taxon>
        <taxon>Hexapoda</taxon>
        <taxon>Insecta</taxon>
        <taxon>Pterygota</taxon>
        <taxon>Neoptera</taxon>
        <taxon>Endopterygota</taxon>
        <taxon>Lepidoptera</taxon>
        <taxon>Glossata</taxon>
        <taxon>Ditrysia</taxon>
        <taxon>Geometroidea</taxon>
        <taxon>Geometridae</taxon>
        <taxon>Larentiinae</taxon>
        <taxon>Operophtera</taxon>
    </lineage>
</organism>
<keyword evidence="1" id="KW-0687">Ribonucleoprotein</keyword>
<name>A0A0L7LH41_OPEBR</name>
<dbReference type="InterPro" id="IPR032053">
    <property type="entry name" value="Ribosomal_mS34"/>
</dbReference>
<protein>
    <submittedName>
        <fullName evidence="1">Ribosomal protein S34</fullName>
    </submittedName>
</protein>
<keyword evidence="1" id="KW-0689">Ribosomal protein</keyword>
<dbReference type="EMBL" id="JTDY01001139">
    <property type="protein sequence ID" value="KOB74757.1"/>
    <property type="molecule type" value="Genomic_DNA"/>
</dbReference>
<accession>A0A0L7LH41</accession>
<comment type="caution">
    <text evidence="1">The sequence shown here is derived from an EMBL/GenBank/DDBJ whole genome shotgun (WGS) entry which is preliminary data.</text>
</comment>
<keyword evidence="2" id="KW-1185">Reference proteome</keyword>
<dbReference type="GO" id="GO:0005840">
    <property type="term" value="C:ribosome"/>
    <property type="evidence" value="ECO:0007669"/>
    <property type="project" value="UniProtKB-KW"/>
</dbReference>
<dbReference type="GO" id="GO:0005739">
    <property type="term" value="C:mitochondrion"/>
    <property type="evidence" value="ECO:0007669"/>
    <property type="project" value="InterPro"/>
</dbReference>
<dbReference type="GO" id="GO:0003735">
    <property type="term" value="F:structural constituent of ribosome"/>
    <property type="evidence" value="ECO:0007669"/>
    <property type="project" value="InterPro"/>
</dbReference>
<proteinExistence type="predicted"/>
<reference evidence="1 2" key="1">
    <citation type="journal article" date="2015" name="Genome Biol. Evol.">
        <title>The genome of winter moth (Operophtera brumata) provides a genomic perspective on sexual dimorphism and phenology.</title>
        <authorList>
            <person name="Derks M.F."/>
            <person name="Smit S."/>
            <person name="Salis L."/>
            <person name="Schijlen E."/>
            <person name="Bossers A."/>
            <person name="Mateman C."/>
            <person name="Pijl A.S."/>
            <person name="de Ridder D."/>
            <person name="Groenen M.A."/>
            <person name="Visser M.E."/>
            <person name="Megens H.J."/>
        </authorList>
    </citation>
    <scope>NUCLEOTIDE SEQUENCE [LARGE SCALE GENOMIC DNA]</scope>
    <source>
        <strain evidence="1">WM2013NL</strain>
        <tissue evidence="1">Head and thorax</tissue>
    </source>
</reference>
<dbReference type="PANTHER" id="PTHR28589">
    <property type="entry name" value="28S RIBOSOMAL PROTEIN S34, MITOCHONDRIAL"/>
    <property type="match status" value="1"/>
</dbReference>
<dbReference type="AlphaFoldDB" id="A0A0L7LH41"/>
<dbReference type="Proteomes" id="UP000037510">
    <property type="component" value="Unassembled WGS sequence"/>
</dbReference>
<dbReference type="Pfam" id="PF16053">
    <property type="entry name" value="MRP-S34"/>
    <property type="match status" value="1"/>
</dbReference>
<dbReference type="PANTHER" id="PTHR28589:SF1">
    <property type="entry name" value="SMALL RIBOSOMAL SUBUNIT PROTEIN MS34"/>
    <property type="match status" value="1"/>
</dbReference>
<evidence type="ECO:0000313" key="1">
    <source>
        <dbReference type="EMBL" id="KOB74757.1"/>
    </source>
</evidence>
<sequence>MSASVIKYIGRTTDFKGKSLWEIVGSLKNFGVGRVIVRSVFQRYPEPSFMKIVKVETCPDEERRRVRVWVEKTFRGRKQPALTEIYRTSYKTDYQLIPKKDEASLLAAVNDVSASEEILPNKVEMPPLMKKYDYRFIQF</sequence>
<dbReference type="STRING" id="104452.A0A0L7LH41"/>
<evidence type="ECO:0000313" key="2">
    <source>
        <dbReference type="Proteomes" id="UP000037510"/>
    </source>
</evidence>